<keyword evidence="3" id="KW-1185">Reference proteome</keyword>
<organism evidence="2 3">
    <name type="scientific">Ranitomeya imitator</name>
    <name type="common">mimic poison frog</name>
    <dbReference type="NCBI Taxonomy" id="111125"/>
    <lineage>
        <taxon>Eukaryota</taxon>
        <taxon>Metazoa</taxon>
        <taxon>Chordata</taxon>
        <taxon>Craniata</taxon>
        <taxon>Vertebrata</taxon>
        <taxon>Euteleostomi</taxon>
        <taxon>Amphibia</taxon>
        <taxon>Batrachia</taxon>
        <taxon>Anura</taxon>
        <taxon>Neobatrachia</taxon>
        <taxon>Hyloidea</taxon>
        <taxon>Dendrobatidae</taxon>
        <taxon>Dendrobatinae</taxon>
        <taxon>Ranitomeya</taxon>
    </lineage>
</organism>
<comment type="caution">
    <text evidence="2">The sequence shown here is derived from an EMBL/GenBank/DDBJ whole genome shotgun (WGS) entry which is preliminary data.</text>
</comment>
<proteinExistence type="predicted"/>
<dbReference type="PANTHER" id="PTHR47331">
    <property type="entry name" value="PHD-TYPE DOMAIN-CONTAINING PROTEIN"/>
    <property type="match status" value="1"/>
</dbReference>
<evidence type="ECO:0000313" key="2">
    <source>
        <dbReference type="EMBL" id="CAJ0950292.1"/>
    </source>
</evidence>
<dbReference type="Pfam" id="PF05380">
    <property type="entry name" value="Peptidase_A17"/>
    <property type="match status" value="1"/>
</dbReference>
<dbReference type="EMBL" id="CAUEEQ010031436">
    <property type="protein sequence ID" value="CAJ0950292.1"/>
    <property type="molecule type" value="Genomic_DNA"/>
</dbReference>
<dbReference type="PANTHER" id="PTHR47331:SF6">
    <property type="entry name" value="DOUBLECORTIN DOMAIN-CONTAINING PROTEIN"/>
    <property type="match status" value="1"/>
</dbReference>
<name>A0ABN9LTJ9_9NEOB</name>
<feature type="compositionally biased region" description="Polar residues" evidence="1">
    <location>
        <begin position="1"/>
        <end position="34"/>
    </location>
</feature>
<gene>
    <name evidence="2" type="ORF">RIMI_LOCUS12964470</name>
</gene>
<reference evidence="2" key="1">
    <citation type="submission" date="2023-07" db="EMBL/GenBank/DDBJ databases">
        <authorList>
            <person name="Stuckert A."/>
        </authorList>
    </citation>
    <scope>NUCLEOTIDE SEQUENCE</scope>
</reference>
<dbReference type="Proteomes" id="UP001176940">
    <property type="component" value="Unassembled WGS sequence"/>
</dbReference>
<feature type="region of interest" description="Disordered" evidence="1">
    <location>
        <begin position="1"/>
        <end position="45"/>
    </location>
</feature>
<evidence type="ECO:0000313" key="3">
    <source>
        <dbReference type="Proteomes" id="UP001176940"/>
    </source>
</evidence>
<protein>
    <submittedName>
        <fullName evidence="2">Uncharacterized protein</fullName>
    </submittedName>
</protein>
<evidence type="ECO:0000256" key="1">
    <source>
        <dbReference type="SAM" id="MobiDB-lite"/>
    </source>
</evidence>
<sequence>MQPDTVQQRGNLNSRGCTPSPSSKDFVRQDTSSRQQRKHSDLAWQRHSATTQGTLSVTIRREVHIFYDASTETIAAVAYLKTLEEDNKVHCGFILVELVEAIKDEMDIAIDSFTFYTNSKVVPVTSDPDAPMILTPATLLTQKVGAAAIPPGKFADGDIYRGQWKQVYSDIPRGHHKNYEI</sequence>
<dbReference type="InterPro" id="IPR008042">
    <property type="entry name" value="Retrotrans_Pao"/>
</dbReference>
<accession>A0ABN9LTJ9</accession>